<proteinExistence type="predicted"/>
<dbReference type="EMBL" id="JBFOLK010000002">
    <property type="protein sequence ID" value="KAL2532562.1"/>
    <property type="molecule type" value="Genomic_DNA"/>
</dbReference>
<keyword evidence="2" id="KW-1185">Reference proteome</keyword>
<organism evidence="1 2">
    <name type="scientific">Abeliophyllum distichum</name>
    <dbReference type="NCBI Taxonomy" id="126358"/>
    <lineage>
        <taxon>Eukaryota</taxon>
        <taxon>Viridiplantae</taxon>
        <taxon>Streptophyta</taxon>
        <taxon>Embryophyta</taxon>
        <taxon>Tracheophyta</taxon>
        <taxon>Spermatophyta</taxon>
        <taxon>Magnoliopsida</taxon>
        <taxon>eudicotyledons</taxon>
        <taxon>Gunneridae</taxon>
        <taxon>Pentapetalae</taxon>
        <taxon>asterids</taxon>
        <taxon>lamiids</taxon>
        <taxon>Lamiales</taxon>
        <taxon>Oleaceae</taxon>
        <taxon>Forsythieae</taxon>
        <taxon>Abeliophyllum</taxon>
    </lineage>
</organism>
<accession>A0ABD1V5G0</accession>
<dbReference type="InterPro" id="IPR012337">
    <property type="entry name" value="RNaseH-like_sf"/>
</dbReference>
<dbReference type="SUPFAM" id="SSF53098">
    <property type="entry name" value="Ribonuclease H-like"/>
    <property type="match status" value="1"/>
</dbReference>
<gene>
    <name evidence="1" type="ORF">Adt_05913</name>
</gene>
<evidence type="ECO:0000313" key="1">
    <source>
        <dbReference type="EMBL" id="KAL2532562.1"/>
    </source>
</evidence>
<sequence length="232" mass="26968">MLTDPRTRPKLELGFCWSTPTVIISTALRLEFKPVNNAVEYEALQAGLRLALEMKARKLQIYNYLQLVVEVVNENIKHTLKKKLKSAKGRWAEELPETLWSYRTTLFAMAYVAEAMIPVEVGISSPRHLLFDEVTNKDLHRANLDLQDERHADSKLQLAVYQIKIARYYNSKVKDRNFHISDFVLKKVFQANRKVGAETLGPTWEGPYKIIEEIQPRTYRLEDSEGRKTRHP</sequence>
<protein>
    <submittedName>
        <fullName evidence="1">Ribonuclease H-like domain containing protein</fullName>
    </submittedName>
</protein>
<name>A0ABD1V5G0_9LAMI</name>
<reference evidence="2" key="1">
    <citation type="submission" date="2024-07" db="EMBL/GenBank/DDBJ databases">
        <title>Two chromosome-level genome assemblies of Korean endemic species Abeliophyllum distichum and Forsythia ovata (Oleaceae).</title>
        <authorList>
            <person name="Jang H."/>
        </authorList>
    </citation>
    <scope>NUCLEOTIDE SEQUENCE [LARGE SCALE GENOMIC DNA]</scope>
</reference>
<dbReference type="Proteomes" id="UP001604336">
    <property type="component" value="Unassembled WGS sequence"/>
</dbReference>
<comment type="caution">
    <text evidence="1">The sequence shown here is derived from an EMBL/GenBank/DDBJ whole genome shotgun (WGS) entry which is preliminary data.</text>
</comment>
<evidence type="ECO:0000313" key="2">
    <source>
        <dbReference type="Proteomes" id="UP001604336"/>
    </source>
</evidence>
<dbReference type="PANTHER" id="PTHR48475">
    <property type="entry name" value="RIBONUCLEASE H"/>
    <property type="match status" value="1"/>
</dbReference>
<dbReference type="AlphaFoldDB" id="A0ABD1V5G0"/>
<dbReference type="InterPro" id="IPR036397">
    <property type="entry name" value="RNaseH_sf"/>
</dbReference>
<dbReference type="Gene3D" id="3.30.420.10">
    <property type="entry name" value="Ribonuclease H-like superfamily/Ribonuclease H"/>
    <property type="match status" value="1"/>
</dbReference>
<dbReference type="PANTHER" id="PTHR48475:SF1">
    <property type="entry name" value="RNASE H TYPE-1 DOMAIN-CONTAINING PROTEIN"/>
    <property type="match status" value="1"/>
</dbReference>